<protein>
    <submittedName>
        <fullName evidence="5">Indole-3-acetaldehyde oxidase-like</fullName>
    </submittedName>
</protein>
<feature type="compositionally biased region" description="Basic residues" evidence="3">
    <location>
        <begin position="1"/>
        <end position="10"/>
    </location>
</feature>
<dbReference type="Gene3D" id="3.30.390.50">
    <property type="entry name" value="CO dehydrogenase flavoprotein, C-terminal domain"/>
    <property type="match status" value="1"/>
</dbReference>
<dbReference type="SUPFAM" id="SSF56003">
    <property type="entry name" value="Molybdenum cofactor-binding domain"/>
    <property type="match status" value="1"/>
</dbReference>
<dbReference type="InterPro" id="IPR005107">
    <property type="entry name" value="CO_DH_flav_C"/>
</dbReference>
<dbReference type="SMART" id="SM01092">
    <property type="entry name" value="CO_deh_flav_C"/>
    <property type="match status" value="1"/>
</dbReference>
<dbReference type="InterPro" id="IPR008274">
    <property type="entry name" value="AldOxase/xan_DH_MoCoBD1"/>
</dbReference>
<feature type="region of interest" description="Disordered" evidence="3">
    <location>
        <begin position="1"/>
        <end position="22"/>
    </location>
</feature>
<dbReference type="Pfam" id="PF03450">
    <property type="entry name" value="CO_deh_flav_C"/>
    <property type="match status" value="1"/>
</dbReference>
<dbReference type="GO" id="GO:0005506">
    <property type="term" value="F:iron ion binding"/>
    <property type="evidence" value="ECO:0007669"/>
    <property type="project" value="InterPro"/>
</dbReference>
<dbReference type="InterPro" id="IPR016208">
    <property type="entry name" value="Ald_Oxase/xanthine_DH-like"/>
</dbReference>
<sequence length="843" mass="93157">MEERVQKKKQKLEFGPDPPTGFSKLTVDEAEKSISGHFCRCTGYRPIADACKSFASDVHMEDLGINSFWKKGESDEAKMSKLPFYNPKDDICTYPEFLKRELESTMCLNINGKSWHSPLTLKELESSIETDMATDSTQSRLVAGDTGRGYYKELDHYDNYIDLKKVSELLSIKRDHTGIIIGAAVTISQAILALNEEREGVSSFEGELIYKKIVSHLKKVATESVRNSASIGGNLVMAHRSSFPSDIVTILVAVGSKVNLMTDLRHENLILEEFLSRPSLDQRSVLVSIHVPCWGSLRYSFSKETEPETRLLFETYRAASRPLGNALPYLNAAFLAVVSSIDDGVVINEIQMAFGAFGTKHAKRARTVEKYFAGKILSSGVLYEAVQLIRADVVPEEGTSDALYRSSLAVSYLFEFLYPIVKTGNIVTKSWLNENTKLFYKNGNRKEKGSQYDSIRKPTLLSSGKQVIQSSTEYYPIGEPITKSGACIQASGEAVYVDDIPSPTNCLYGAFIYSTKPLARVKNIRFISNLLPLGVSSLITCNDIPQGGQNISSQSVLGSETLFADDLTECPGQRVALVDCGTANYDTENLEPPIMTVEEAVENSSFFDILPFLRPAQVGNFSKGMAEADQSILSAEIRLPSQYYFYMKSQTALAIPDEDGCMVVHSSSQCPESAHKVIAVCLGIPENNVRVITRRVEGGFGGKAGKSMPVSFFPDASAIIPGNMIGVLKKYDWGALSFDIKLCKTNHSSKSTMRRGELVDYTLPSIWDRLAISSSFEQRIEMIKLFNQNDKWRKRGLSRVPIVIPVTLRPSPGKVSILSDGSICVEVGGIELGEGLWTKKENK</sequence>
<feature type="domain" description="FAD-binding PCMH-type" evidence="4">
    <location>
        <begin position="108"/>
        <end position="296"/>
    </location>
</feature>
<reference evidence="5" key="1">
    <citation type="submission" date="2023-02" db="EMBL/GenBank/DDBJ databases">
        <title>Genome of toxic invasive species Heracleum sosnowskyi carries increased number of genes despite the absence of recent whole-genome duplications.</title>
        <authorList>
            <person name="Schelkunov M."/>
            <person name="Shtratnikova V."/>
            <person name="Makarenko M."/>
            <person name="Klepikova A."/>
            <person name="Omelchenko D."/>
            <person name="Novikova G."/>
            <person name="Obukhova E."/>
            <person name="Bogdanov V."/>
            <person name="Penin A."/>
            <person name="Logacheva M."/>
        </authorList>
    </citation>
    <scope>NUCLEOTIDE SEQUENCE</scope>
    <source>
        <strain evidence="5">Hsosn_3</strain>
        <tissue evidence="5">Leaf</tissue>
    </source>
</reference>
<keyword evidence="6" id="KW-1185">Reference proteome</keyword>
<dbReference type="PANTHER" id="PTHR11908">
    <property type="entry name" value="XANTHINE DEHYDROGENASE"/>
    <property type="match status" value="1"/>
</dbReference>
<dbReference type="SUPFAM" id="SSF56176">
    <property type="entry name" value="FAD-binding/transporter-associated domain-like"/>
    <property type="match status" value="1"/>
</dbReference>
<dbReference type="Pfam" id="PF00941">
    <property type="entry name" value="FAD_binding_5"/>
    <property type="match status" value="1"/>
</dbReference>
<accession>A0AAD8J0F2</accession>
<comment type="caution">
    <text evidence="5">The sequence shown here is derived from an EMBL/GenBank/DDBJ whole genome shotgun (WGS) entry which is preliminary data.</text>
</comment>
<dbReference type="InterPro" id="IPR000674">
    <property type="entry name" value="Ald_Oxase/Xan_DH_a/b"/>
</dbReference>
<dbReference type="Gene3D" id="1.10.150.120">
    <property type="entry name" value="[2Fe-2S]-binding domain"/>
    <property type="match status" value="1"/>
</dbReference>
<dbReference type="InterPro" id="IPR016166">
    <property type="entry name" value="FAD-bd_PCMH"/>
</dbReference>
<dbReference type="PROSITE" id="PS51387">
    <property type="entry name" value="FAD_PCMH"/>
    <property type="match status" value="1"/>
</dbReference>
<dbReference type="PANTHER" id="PTHR11908:SF132">
    <property type="entry name" value="ALDEHYDE OXIDASE 1-RELATED"/>
    <property type="match status" value="1"/>
</dbReference>
<dbReference type="Proteomes" id="UP001237642">
    <property type="component" value="Unassembled WGS sequence"/>
</dbReference>
<dbReference type="Gene3D" id="3.90.1170.50">
    <property type="entry name" value="Aldehyde oxidase/xanthine dehydrogenase, a/b hammerhead"/>
    <property type="match status" value="1"/>
</dbReference>
<evidence type="ECO:0000256" key="3">
    <source>
        <dbReference type="SAM" id="MobiDB-lite"/>
    </source>
</evidence>
<evidence type="ECO:0000256" key="2">
    <source>
        <dbReference type="ARBA" id="ARBA00023002"/>
    </source>
</evidence>
<evidence type="ECO:0000313" key="5">
    <source>
        <dbReference type="EMBL" id="KAK1394673.1"/>
    </source>
</evidence>
<dbReference type="AlphaFoldDB" id="A0AAD8J0F2"/>
<dbReference type="InterPro" id="IPR036856">
    <property type="entry name" value="Ald_Oxase/Xan_DH_a/b_sf"/>
</dbReference>
<organism evidence="5 6">
    <name type="scientific">Heracleum sosnowskyi</name>
    <dbReference type="NCBI Taxonomy" id="360622"/>
    <lineage>
        <taxon>Eukaryota</taxon>
        <taxon>Viridiplantae</taxon>
        <taxon>Streptophyta</taxon>
        <taxon>Embryophyta</taxon>
        <taxon>Tracheophyta</taxon>
        <taxon>Spermatophyta</taxon>
        <taxon>Magnoliopsida</taxon>
        <taxon>eudicotyledons</taxon>
        <taxon>Gunneridae</taxon>
        <taxon>Pentapetalae</taxon>
        <taxon>asterids</taxon>
        <taxon>campanulids</taxon>
        <taxon>Apiales</taxon>
        <taxon>Apiaceae</taxon>
        <taxon>Apioideae</taxon>
        <taxon>apioid superclade</taxon>
        <taxon>Tordylieae</taxon>
        <taxon>Tordyliinae</taxon>
        <taxon>Heracleum</taxon>
    </lineage>
</organism>
<dbReference type="SMART" id="SM01008">
    <property type="entry name" value="Ald_Xan_dh_C"/>
    <property type="match status" value="1"/>
</dbReference>
<dbReference type="Gene3D" id="3.30.365.10">
    <property type="entry name" value="Aldehyde oxidase/xanthine dehydrogenase, molybdopterin binding domain"/>
    <property type="match status" value="5"/>
</dbReference>
<reference evidence="5" key="2">
    <citation type="submission" date="2023-05" db="EMBL/GenBank/DDBJ databases">
        <authorList>
            <person name="Schelkunov M.I."/>
        </authorList>
    </citation>
    <scope>NUCLEOTIDE SEQUENCE</scope>
    <source>
        <strain evidence="5">Hsosn_3</strain>
        <tissue evidence="5">Leaf</tissue>
    </source>
</reference>
<dbReference type="InterPro" id="IPR036884">
    <property type="entry name" value="2Fe-2S-bd_dom_sf"/>
</dbReference>
<evidence type="ECO:0000313" key="6">
    <source>
        <dbReference type="Proteomes" id="UP001237642"/>
    </source>
</evidence>
<dbReference type="Pfam" id="PF01315">
    <property type="entry name" value="Ald_Xan_dh_C"/>
    <property type="match status" value="1"/>
</dbReference>
<dbReference type="InterPro" id="IPR036683">
    <property type="entry name" value="CO_DH_flav_C_dom_sf"/>
</dbReference>
<gene>
    <name evidence="5" type="ORF">POM88_013729</name>
</gene>
<dbReference type="SUPFAM" id="SSF47741">
    <property type="entry name" value="CO dehydrogenase ISP C-domain like"/>
    <property type="match status" value="1"/>
</dbReference>
<dbReference type="InterPro" id="IPR016169">
    <property type="entry name" value="FAD-bd_PCMH_sub2"/>
</dbReference>
<name>A0AAD8J0F2_9APIA</name>
<dbReference type="InterPro" id="IPR036318">
    <property type="entry name" value="FAD-bd_PCMH-like_sf"/>
</dbReference>
<dbReference type="InterPro" id="IPR046867">
    <property type="entry name" value="AldOxase/xan_DH_MoCoBD2"/>
</dbReference>
<dbReference type="Gene3D" id="3.30.465.10">
    <property type="match status" value="1"/>
</dbReference>
<keyword evidence="1" id="KW-0500">Molybdenum</keyword>
<dbReference type="EMBL" id="JAUIZM010000003">
    <property type="protein sequence ID" value="KAK1394673.1"/>
    <property type="molecule type" value="Genomic_DNA"/>
</dbReference>
<dbReference type="InterPro" id="IPR002346">
    <property type="entry name" value="Mopterin_DH_FAD-bd"/>
</dbReference>
<dbReference type="Pfam" id="PF02738">
    <property type="entry name" value="MoCoBD_1"/>
    <property type="match status" value="1"/>
</dbReference>
<evidence type="ECO:0000259" key="4">
    <source>
        <dbReference type="PROSITE" id="PS51387"/>
    </source>
</evidence>
<dbReference type="GO" id="GO:0071949">
    <property type="term" value="F:FAD binding"/>
    <property type="evidence" value="ECO:0007669"/>
    <property type="project" value="InterPro"/>
</dbReference>
<keyword evidence="2" id="KW-0560">Oxidoreductase</keyword>
<dbReference type="InterPro" id="IPR037165">
    <property type="entry name" value="AldOxase/xan_DH_Mopterin-bd_sf"/>
</dbReference>
<dbReference type="GO" id="GO:0016491">
    <property type="term" value="F:oxidoreductase activity"/>
    <property type="evidence" value="ECO:0007669"/>
    <property type="project" value="UniProtKB-KW"/>
</dbReference>
<dbReference type="SUPFAM" id="SSF54665">
    <property type="entry name" value="CO dehydrogenase molybdoprotein N-domain-like"/>
    <property type="match status" value="1"/>
</dbReference>
<evidence type="ECO:0000256" key="1">
    <source>
        <dbReference type="ARBA" id="ARBA00022505"/>
    </source>
</evidence>
<dbReference type="Pfam" id="PF20256">
    <property type="entry name" value="MoCoBD_2"/>
    <property type="match status" value="1"/>
</dbReference>
<proteinExistence type="predicted"/>
<dbReference type="SUPFAM" id="SSF55447">
    <property type="entry name" value="CO dehydrogenase flavoprotein C-terminal domain-like"/>
    <property type="match status" value="1"/>
</dbReference>